<evidence type="ECO:0000259" key="8">
    <source>
        <dbReference type="PROSITE" id="PS51194"/>
    </source>
</evidence>
<evidence type="ECO:0000256" key="1">
    <source>
        <dbReference type="ARBA" id="ARBA00005446"/>
    </source>
</evidence>
<keyword evidence="2" id="KW-0547">Nucleotide-binding</keyword>
<comment type="catalytic activity">
    <reaction evidence="4">
        <text>Couples ATP hydrolysis with the unwinding of duplex DNA by translocating in the 3'-5' direction.</text>
        <dbReference type="EC" id="5.6.2.4"/>
    </reaction>
</comment>
<dbReference type="SMART" id="SM00487">
    <property type="entry name" value="DEXDc"/>
    <property type="match status" value="1"/>
</dbReference>
<feature type="domain" description="Helicase ATP-binding" evidence="7">
    <location>
        <begin position="150"/>
        <end position="323"/>
    </location>
</feature>
<dbReference type="Pfam" id="PF00270">
    <property type="entry name" value="DEAD"/>
    <property type="match status" value="1"/>
</dbReference>
<reference evidence="9 10" key="1">
    <citation type="journal article" date="2020" name="ISME J.">
        <title>Uncovering the hidden diversity of litter-decomposition mechanisms in mushroom-forming fungi.</title>
        <authorList>
            <person name="Floudas D."/>
            <person name="Bentzer J."/>
            <person name="Ahren D."/>
            <person name="Johansson T."/>
            <person name="Persson P."/>
            <person name="Tunlid A."/>
        </authorList>
    </citation>
    <scope>NUCLEOTIDE SEQUENCE [LARGE SCALE GENOMIC DNA]</scope>
    <source>
        <strain evidence="9 10">CBS 175.51</strain>
    </source>
</reference>
<evidence type="ECO:0000256" key="5">
    <source>
        <dbReference type="ARBA" id="ARBA00034808"/>
    </source>
</evidence>
<evidence type="ECO:0000313" key="10">
    <source>
        <dbReference type="Proteomes" id="UP000541558"/>
    </source>
</evidence>
<feature type="region of interest" description="Disordered" evidence="6">
    <location>
        <begin position="1"/>
        <end position="89"/>
    </location>
</feature>
<protein>
    <recommendedName>
        <fullName evidence="5">DNA 3'-5' helicase</fullName>
        <ecNumber evidence="5">5.6.2.4</ecNumber>
    </recommendedName>
</protein>
<dbReference type="Proteomes" id="UP000541558">
    <property type="component" value="Unassembled WGS sequence"/>
</dbReference>
<dbReference type="PANTHER" id="PTHR13710">
    <property type="entry name" value="DNA HELICASE RECQ FAMILY MEMBER"/>
    <property type="match status" value="1"/>
</dbReference>
<sequence length="536" mass="59623">MFPNTPTSLARPKKRQIPSSWKENETPTTRTAKSRRTDIEGLSLFPATPIPAPSGSNTPITTLPPLSEKKNRPTYRNGYAIDPKPQAQSTDPYQLIQRGRHKLKAFAFEAPTPLTSQPELNASDWTAKAREAGFITEEQSLRKFQVDAANHILARDGDLCVIAPTGSGKSLVWALPLLAQENGISLVIVPFTSLGHQGELRNYGGSSISSHFLYSGNKKPELLAKVAKGEGRQIIYICPEMLQSPTMAQVLHAPAFKSRLSAIYLDEAHVVHESKTWRPAYTHLHLLRRVCGLEDVPMVAISATLPTVYRTSLSALVGLRADYKLINLGNSRHDLSSIIKNMEYDVSSFRDIEFFFSETVTLDPESMPPAMLFTDDIERLTAMFWWCREQLRKRRLPVSWVDLIHAGLSESHQEQSTRRFAEGKTRLWLGTEKIGAGIDFPHVKLVVQYCCRDLTLVQWEQRRGRAGRGEGNNALGILLVEKSMTGRDGKLSVTSPGFEDPGLIELIQASAPSCLTSLQDEPSLVLKRHSGATFLC</sequence>
<dbReference type="EMBL" id="JAACJK010000111">
    <property type="protein sequence ID" value="KAF5332082.1"/>
    <property type="molecule type" value="Genomic_DNA"/>
</dbReference>
<name>A0A8H5FD12_9AGAR</name>
<dbReference type="GO" id="GO:0000724">
    <property type="term" value="P:double-strand break repair via homologous recombination"/>
    <property type="evidence" value="ECO:0007669"/>
    <property type="project" value="TreeGrafter"/>
</dbReference>
<proteinExistence type="inferred from homology"/>
<feature type="compositionally biased region" description="Polar residues" evidence="6">
    <location>
        <begin position="17"/>
        <end position="31"/>
    </location>
</feature>
<dbReference type="PANTHER" id="PTHR13710:SF149">
    <property type="entry name" value="ATP-DEPENDENT DNA HELICASE TLH2"/>
    <property type="match status" value="1"/>
</dbReference>
<keyword evidence="3" id="KW-0067">ATP-binding</keyword>
<evidence type="ECO:0000256" key="3">
    <source>
        <dbReference type="ARBA" id="ARBA00022840"/>
    </source>
</evidence>
<evidence type="ECO:0000259" key="7">
    <source>
        <dbReference type="PROSITE" id="PS51192"/>
    </source>
</evidence>
<dbReference type="EC" id="5.6.2.4" evidence="5"/>
<dbReference type="Pfam" id="PF00271">
    <property type="entry name" value="Helicase_C"/>
    <property type="match status" value="1"/>
</dbReference>
<dbReference type="InterPro" id="IPR027417">
    <property type="entry name" value="P-loop_NTPase"/>
</dbReference>
<dbReference type="InterPro" id="IPR001650">
    <property type="entry name" value="Helicase_C-like"/>
</dbReference>
<dbReference type="SUPFAM" id="SSF52540">
    <property type="entry name" value="P-loop containing nucleoside triphosphate hydrolases"/>
    <property type="match status" value="1"/>
</dbReference>
<dbReference type="InterPro" id="IPR014001">
    <property type="entry name" value="Helicase_ATP-bd"/>
</dbReference>
<dbReference type="GO" id="GO:0005524">
    <property type="term" value="F:ATP binding"/>
    <property type="evidence" value="ECO:0007669"/>
    <property type="project" value="UniProtKB-KW"/>
</dbReference>
<dbReference type="GO" id="GO:0003676">
    <property type="term" value="F:nucleic acid binding"/>
    <property type="evidence" value="ECO:0007669"/>
    <property type="project" value="InterPro"/>
</dbReference>
<keyword evidence="10" id="KW-1185">Reference proteome</keyword>
<dbReference type="AlphaFoldDB" id="A0A8H5FD12"/>
<dbReference type="InterPro" id="IPR011545">
    <property type="entry name" value="DEAD/DEAH_box_helicase_dom"/>
</dbReference>
<dbReference type="GO" id="GO:0009378">
    <property type="term" value="F:four-way junction helicase activity"/>
    <property type="evidence" value="ECO:0007669"/>
    <property type="project" value="TreeGrafter"/>
</dbReference>
<feature type="domain" description="Helicase C-terminal" evidence="8">
    <location>
        <begin position="351"/>
        <end position="530"/>
    </location>
</feature>
<dbReference type="PROSITE" id="PS51194">
    <property type="entry name" value="HELICASE_CTER"/>
    <property type="match status" value="1"/>
</dbReference>
<dbReference type="OrthoDB" id="10261556at2759"/>
<dbReference type="SMART" id="SM00490">
    <property type="entry name" value="HELICc"/>
    <property type="match status" value="1"/>
</dbReference>
<accession>A0A8H5FD12</accession>
<evidence type="ECO:0000256" key="2">
    <source>
        <dbReference type="ARBA" id="ARBA00022741"/>
    </source>
</evidence>
<dbReference type="GO" id="GO:0005737">
    <property type="term" value="C:cytoplasm"/>
    <property type="evidence" value="ECO:0007669"/>
    <property type="project" value="TreeGrafter"/>
</dbReference>
<comment type="similarity">
    <text evidence="1">Belongs to the helicase family. RecQ subfamily.</text>
</comment>
<comment type="caution">
    <text evidence="9">The sequence shown here is derived from an EMBL/GenBank/DDBJ whole genome shotgun (WGS) entry which is preliminary data.</text>
</comment>
<organism evidence="9 10">
    <name type="scientific">Ephemerocybe angulata</name>
    <dbReference type="NCBI Taxonomy" id="980116"/>
    <lineage>
        <taxon>Eukaryota</taxon>
        <taxon>Fungi</taxon>
        <taxon>Dikarya</taxon>
        <taxon>Basidiomycota</taxon>
        <taxon>Agaricomycotina</taxon>
        <taxon>Agaricomycetes</taxon>
        <taxon>Agaricomycetidae</taxon>
        <taxon>Agaricales</taxon>
        <taxon>Agaricineae</taxon>
        <taxon>Psathyrellaceae</taxon>
        <taxon>Ephemerocybe</taxon>
    </lineage>
</organism>
<gene>
    <name evidence="9" type="ORF">D9611_008129</name>
</gene>
<dbReference type="GO" id="GO:0005694">
    <property type="term" value="C:chromosome"/>
    <property type="evidence" value="ECO:0007669"/>
    <property type="project" value="TreeGrafter"/>
</dbReference>
<evidence type="ECO:0000256" key="4">
    <source>
        <dbReference type="ARBA" id="ARBA00034617"/>
    </source>
</evidence>
<dbReference type="GO" id="GO:0043138">
    <property type="term" value="F:3'-5' DNA helicase activity"/>
    <property type="evidence" value="ECO:0007669"/>
    <property type="project" value="UniProtKB-EC"/>
</dbReference>
<evidence type="ECO:0000313" key="9">
    <source>
        <dbReference type="EMBL" id="KAF5332082.1"/>
    </source>
</evidence>
<evidence type="ECO:0000256" key="6">
    <source>
        <dbReference type="SAM" id="MobiDB-lite"/>
    </source>
</evidence>
<dbReference type="PROSITE" id="PS51192">
    <property type="entry name" value="HELICASE_ATP_BIND_1"/>
    <property type="match status" value="1"/>
</dbReference>
<dbReference type="GO" id="GO:0005634">
    <property type="term" value="C:nucleus"/>
    <property type="evidence" value="ECO:0007669"/>
    <property type="project" value="TreeGrafter"/>
</dbReference>
<dbReference type="Gene3D" id="3.40.50.300">
    <property type="entry name" value="P-loop containing nucleotide triphosphate hydrolases"/>
    <property type="match status" value="2"/>
</dbReference>